<organism evidence="2 3">
    <name type="scientific">Synechococcus elongatus PCC 11801</name>
    <dbReference type="NCBI Taxonomy" id="2219813"/>
    <lineage>
        <taxon>Bacteria</taxon>
        <taxon>Bacillati</taxon>
        <taxon>Cyanobacteriota</taxon>
        <taxon>Cyanophyceae</taxon>
        <taxon>Synechococcales</taxon>
        <taxon>Synechococcaceae</taxon>
        <taxon>Synechococcus</taxon>
    </lineage>
</organism>
<sequence>MSIAPLMQRLLTTLLMPPMRIEIVQHIDFEGAAAIAPWLIERGHMLSTTLLTAGDPLPDWRDRDAAILMGGPMNVDQIEAYPWLLTEKQWLKTAIAANKTLVGICLGAQLLAQALGATVAPGPEPEIGWFPIQFSAQAQAIAGIPPELMAFHWHGDQFSLPPAAIPLAQSAVCPQQGFLWGDRILGLQCHLEMTPDALATITQAAAADLRPAPFIQSAEQILAGSDRCPSNHAVLFALLTHLGF</sequence>
<dbReference type="Proteomes" id="UP000267249">
    <property type="component" value="Chromosome"/>
</dbReference>
<evidence type="ECO:0000313" key="3">
    <source>
        <dbReference type="Proteomes" id="UP000267249"/>
    </source>
</evidence>
<feature type="domain" description="Glutamine amidotransferase" evidence="1">
    <location>
        <begin position="62"/>
        <end position="196"/>
    </location>
</feature>
<keyword evidence="2" id="KW-0378">Hydrolase</keyword>
<dbReference type="PANTHER" id="PTHR42695">
    <property type="entry name" value="GLUTAMINE AMIDOTRANSFERASE YLR126C-RELATED"/>
    <property type="match status" value="1"/>
</dbReference>
<dbReference type="InterPro" id="IPR017926">
    <property type="entry name" value="GATASE"/>
</dbReference>
<reference evidence="2 3" key="1">
    <citation type="journal article" date="2018" name="Sci. Rep.">
        <title>Genome Features and Biochemical Characteristics of a Robust, Fast Growing and Naturally Transformable Cyanobacterium Synechococcus elongatus PCC 11801 Isolated from India.</title>
        <authorList>
            <person name="Jaiswal D."/>
            <person name="Sengupta A."/>
            <person name="Sohoni S."/>
            <person name="Sengupta S."/>
            <person name="Phadnavis A.G."/>
            <person name="Pakrasi H.B."/>
            <person name="Wangikar P.P."/>
        </authorList>
    </citation>
    <scope>NUCLEOTIDE SEQUENCE [LARGE SCALE GENOMIC DNA]</scope>
    <source>
        <strain evidence="2 3">PCC 11801</strain>
    </source>
</reference>
<dbReference type="GO" id="GO:0016787">
    <property type="term" value="F:hydrolase activity"/>
    <property type="evidence" value="ECO:0007669"/>
    <property type="project" value="UniProtKB-KW"/>
</dbReference>
<accession>A0AAN1UVI7</accession>
<gene>
    <name evidence="2" type="ORF">DOP62_11505</name>
</gene>
<name>A0AAN1UVI7_SYNEL</name>
<dbReference type="GO" id="GO:0005829">
    <property type="term" value="C:cytosol"/>
    <property type="evidence" value="ECO:0007669"/>
    <property type="project" value="TreeGrafter"/>
</dbReference>
<protein>
    <submittedName>
        <fullName evidence="2">Type 1 glutamine amidotransferase</fullName>
        <ecNumber evidence="2">3.4.-.-</ecNumber>
    </submittedName>
</protein>
<dbReference type="SUPFAM" id="SSF52317">
    <property type="entry name" value="Class I glutamine amidotransferase-like"/>
    <property type="match status" value="1"/>
</dbReference>
<keyword evidence="2" id="KW-0315">Glutamine amidotransferase</keyword>
<evidence type="ECO:0000259" key="1">
    <source>
        <dbReference type="Pfam" id="PF00117"/>
    </source>
</evidence>
<dbReference type="PROSITE" id="PS51273">
    <property type="entry name" value="GATASE_TYPE_1"/>
    <property type="match status" value="1"/>
</dbReference>
<dbReference type="Gene3D" id="3.40.50.880">
    <property type="match status" value="1"/>
</dbReference>
<evidence type="ECO:0000313" key="2">
    <source>
        <dbReference type="EMBL" id="AZB73748.2"/>
    </source>
</evidence>
<dbReference type="CDD" id="cd01741">
    <property type="entry name" value="GATase1_1"/>
    <property type="match status" value="1"/>
</dbReference>
<dbReference type="Pfam" id="PF00117">
    <property type="entry name" value="GATase"/>
    <property type="match status" value="1"/>
</dbReference>
<dbReference type="EMBL" id="CP030139">
    <property type="protein sequence ID" value="AZB73748.2"/>
    <property type="molecule type" value="Genomic_DNA"/>
</dbReference>
<dbReference type="AlphaFoldDB" id="A0AAN1UVI7"/>
<dbReference type="FunFam" id="3.40.50.880:FF:000033">
    <property type="entry name" value="Glutamine amidotransferase class-I"/>
    <property type="match status" value="1"/>
</dbReference>
<dbReference type="EC" id="3.4.-.-" evidence="2"/>
<dbReference type="InterPro" id="IPR029062">
    <property type="entry name" value="Class_I_gatase-like"/>
</dbReference>
<proteinExistence type="predicted"/>
<dbReference type="PANTHER" id="PTHR42695:SF5">
    <property type="entry name" value="GLUTAMINE AMIDOTRANSFERASE YLR126C-RELATED"/>
    <property type="match status" value="1"/>
</dbReference>
<dbReference type="InterPro" id="IPR044992">
    <property type="entry name" value="ChyE-like"/>
</dbReference>